<feature type="compositionally biased region" description="Polar residues" evidence="1">
    <location>
        <begin position="253"/>
        <end position="262"/>
    </location>
</feature>
<dbReference type="STRING" id="50376.A0A517L1N6"/>
<dbReference type="AlphaFoldDB" id="A0A517L1N6"/>
<feature type="compositionally biased region" description="Polar residues" evidence="1">
    <location>
        <begin position="36"/>
        <end position="47"/>
    </location>
</feature>
<evidence type="ECO:0000313" key="2">
    <source>
        <dbReference type="EMBL" id="QDS69537.1"/>
    </source>
</evidence>
<feature type="region of interest" description="Disordered" evidence="1">
    <location>
        <begin position="220"/>
        <end position="262"/>
    </location>
</feature>
<evidence type="ECO:0000313" key="3">
    <source>
        <dbReference type="Proteomes" id="UP000316270"/>
    </source>
</evidence>
<evidence type="ECO:0000256" key="1">
    <source>
        <dbReference type="SAM" id="MobiDB-lite"/>
    </source>
</evidence>
<keyword evidence="3" id="KW-1185">Reference proteome</keyword>
<name>A0A517L1N6_9PEZI</name>
<feature type="region of interest" description="Disordered" evidence="1">
    <location>
        <begin position="354"/>
        <end position="374"/>
    </location>
</feature>
<sequence length="497" mass="55476">MESDDEDERRLLLSAFGAHNTPTKLTPTKKRLQTPRSGSLQSQSVTPLPSPLATYAPSSANTESTDTVERTSVSVAQPVELSQEEQAEAIILCLIQDRATGVDWDTRPHSANLSSVCHLETDEAVDILHIWYPCISTRRLSRAVERYRLKMAKEENKEMEIQITDVQPMTGTSFDSAIVVDDEIEVGFVCQKLGQSFDSAIVIESEDECNERIRNSAVDESSIEEVKTPLPARCRTPSPAVPSTVSSPKTPKNIPNISQASTPVALARPIIQHSRAYSPPSPPPTSRKQSCDDLGPQCSLSGKRKHHNLGNDIEDESRAPKLRRKDLHEITFPEESAPVLPDSLRERLELEVREKEAGKSYPSPTKTPSKYRRSSLYIDRSSPTPQQRTVKTTPTRLKRKKFIKADSRIEIPNVVLKAQRADPSDIMIPKGSSQLPRDRLLLALLEERKDKQRFLANVLGDGRSRFWAPELRGVLSVDVIKRCGVIKRGLEEGIEDE</sequence>
<reference evidence="2 3" key="1">
    <citation type="submission" date="2019-07" db="EMBL/GenBank/DDBJ databases">
        <title>Finished genome of Venturia effusa.</title>
        <authorList>
            <person name="Young C.A."/>
            <person name="Cox M.P."/>
            <person name="Ganley A.R.D."/>
            <person name="David W.J."/>
        </authorList>
    </citation>
    <scope>NUCLEOTIDE SEQUENCE [LARGE SCALE GENOMIC DNA]</scope>
    <source>
        <strain evidence="3">albino</strain>
    </source>
</reference>
<feature type="compositionally biased region" description="Low complexity" evidence="1">
    <location>
        <begin position="236"/>
        <end position="252"/>
    </location>
</feature>
<gene>
    <name evidence="2" type="ORF">FKW77_007671</name>
</gene>
<proteinExistence type="predicted"/>
<dbReference type="EMBL" id="CP042187">
    <property type="protein sequence ID" value="QDS69537.1"/>
    <property type="molecule type" value="Genomic_DNA"/>
</dbReference>
<feature type="region of interest" description="Disordered" evidence="1">
    <location>
        <begin position="274"/>
        <end position="322"/>
    </location>
</feature>
<feature type="region of interest" description="Disordered" evidence="1">
    <location>
        <begin position="1"/>
        <end position="69"/>
    </location>
</feature>
<feature type="compositionally biased region" description="Polar residues" evidence="1">
    <location>
        <begin position="56"/>
        <end position="69"/>
    </location>
</feature>
<dbReference type="OrthoDB" id="3934212at2759"/>
<dbReference type="Proteomes" id="UP000316270">
    <property type="component" value="Chromosome 3"/>
</dbReference>
<protein>
    <submittedName>
        <fullName evidence="2">Uncharacterized protein</fullName>
    </submittedName>
</protein>
<accession>A0A517L1N6</accession>
<organism evidence="2 3">
    <name type="scientific">Venturia effusa</name>
    <dbReference type="NCBI Taxonomy" id="50376"/>
    <lineage>
        <taxon>Eukaryota</taxon>
        <taxon>Fungi</taxon>
        <taxon>Dikarya</taxon>
        <taxon>Ascomycota</taxon>
        <taxon>Pezizomycotina</taxon>
        <taxon>Dothideomycetes</taxon>
        <taxon>Pleosporomycetidae</taxon>
        <taxon>Venturiales</taxon>
        <taxon>Venturiaceae</taxon>
        <taxon>Venturia</taxon>
    </lineage>
</organism>